<dbReference type="InterPro" id="IPR004564">
    <property type="entry name" value="OM_lipoprot_carrier_LolA-like"/>
</dbReference>
<evidence type="ECO:0000256" key="3">
    <source>
        <dbReference type="ARBA" id="ARBA00022729"/>
    </source>
</evidence>
<name>A0A4R2SYW1_9PAST</name>
<dbReference type="InterPro" id="IPR029046">
    <property type="entry name" value="LolA/LolB/LppX"/>
</dbReference>
<sequence length="196" mass="22300">MKKLLAIILIFTNLCSYAFDVAELEQQLRQTKIVQGQFIQQRFLKGLDKPIVSSGQFALAQGKGLLWQMEKPITNTMRVTPQQGIEYLINNQWAKKKQSTAAETQQIQLFLNLLEGNTQGLKEQFNLQLQGNAAQWQLQLTPNSFLIKNIFNKIEIQGGKTVQQIDLYETQGDNSRILLQQQRLNQSLTGLPPNAL</sequence>
<comment type="caution">
    <text evidence="6">The sequence shown here is derived from an EMBL/GenBank/DDBJ whole genome shotgun (WGS) entry which is preliminary data.</text>
</comment>
<evidence type="ECO:0000313" key="7">
    <source>
        <dbReference type="Proteomes" id="UP000295763"/>
    </source>
</evidence>
<evidence type="ECO:0000256" key="2">
    <source>
        <dbReference type="ARBA" id="ARBA00022448"/>
    </source>
</evidence>
<reference evidence="6 7" key="1">
    <citation type="submission" date="2019-03" db="EMBL/GenBank/DDBJ databases">
        <title>Genomic Encyclopedia of Type Strains, Phase IV (KMG-IV): sequencing the most valuable type-strain genomes for metagenomic binning, comparative biology and taxonomic classification.</title>
        <authorList>
            <person name="Goeker M."/>
        </authorList>
    </citation>
    <scope>NUCLEOTIDE SEQUENCE [LARGE SCALE GENOMIC DNA]</scope>
    <source>
        <strain evidence="6 7">DSM 28404</strain>
    </source>
</reference>
<gene>
    <name evidence="6" type="ORF">EDC44_11346</name>
</gene>
<evidence type="ECO:0000256" key="4">
    <source>
        <dbReference type="ARBA" id="ARBA00022927"/>
    </source>
</evidence>
<keyword evidence="3 5" id="KW-0732">Signal</keyword>
<comment type="subunit">
    <text evidence="1">Monomer.</text>
</comment>
<dbReference type="SUPFAM" id="SSF89392">
    <property type="entry name" value="Prokaryotic lipoproteins and lipoprotein localization factors"/>
    <property type="match status" value="1"/>
</dbReference>
<proteinExistence type="predicted"/>
<dbReference type="OrthoDB" id="7025041at2"/>
<dbReference type="AlphaFoldDB" id="A0A4R2SYW1"/>
<keyword evidence="6" id="KW-0449">Lipoprotein</keyword>
<dbReference type="EMBL" id="SLYB01000013">
    <property type="protein sequence ID" value="TCP94900.1"/>
    <property type="molecule type" value="Genomic_DNA"/>
</dbReference>
<keyword evidence="4" id="KW-0653">Protein transport</keyword>
<evidence type="ECO:0000256" key="1">
    <source>
        <dbReference type="ARBA" id="ARBA00011245"/>
    </source>
</evidence>
<dbReference type="Proteomes" id="UP000295763">
    <property type="component" value="Unassembled WGS sequence"/>
</dbReference>
<dbReference type="GO" id="GO:0015031">
    <property type="term" value="P:protein transport"/>
    <property type="evidence" value="ECO:0007669"/>
    <property type="project" value="UniProtKB-KW"/>
</dbReference>
<keyword evidence="7" id="KW-1185">Reference proteome</keyword>
<feature type="chain" id="PRO_5020493470" evidence="5">
    <location>
        <begin position="19"/>
        <end position="196"/>
    </location>
</feature>
<dbReference type="Gene3D" id="2.50.20.10">
    <property type="entry name" value="Lipoprotein localisation LolA/LolB/LppX"/>
    <property type="match status" value="1"/>
</dbReference>
<dbReference type="RefSeq" id="WP_131976988.1">
    <property type="nucleotide sequence ID" value="NZ_SLYB01000013.1"/>
</dbReference>
<organism evidence="6 7">
    <name type="scientific">Cricetibacter osteomyelitidis</name>
    <dbReference type="NCBI Taxonomy" id="1521931"/>
    <lineage>
        <taxon>Bacteria</taxon>
        <taxon>Pseudomonadati</taxon>
        <taxon>Pseudomonadota</taxon>
        <taxon>Gammaproteobacteria</taxon>
        <taxon>Pasteurellales</taxon>
        <taxon>Pasteurellaceae</taxon>
        <taxon>Cricetibacter</taxon>
    </lineage>
</organism>
<dbReference type="Pfam" id="PF19574">
    <property type="entry name" value="LolA_3"/>
    <property type="match status" value="1"/>
</dbReference>
<evidence type="ECO:0000256" key="5">
    <source>
        <dbReference type="SAM" id="SignalP"/>
    </source>
</evidence>
<evidence type="ECO:0000313" key="6">
    <source>
        <dbReference type="EMBL" id="TCP94900.1"/>
    </source>
</evidence>
<keyword evidence="2" id="KW-0813">Transport</keyword>
<protein>
    <submittedName>
        <fullName evidence="6">Outer membrane lipoprotein carrier protein LolA</fullName>
    </submittedName>
</protein>
<accession>A0A4R2SYW1</accession>
<feature type="signal peptide" evidence="5">
    <location>
        <begin position="1"/>
        <end position="18"/>
    </location>
</feature>
<dbReference type="CDD" id="cd16325">
    <property type="entry name" value="LolA"/>
    <property type="match status" value="1"/>
</dbReference>